<dbReference type="InterPro" id="IPR000700">
    <property type="entry name" value="PAS-assoc_C"/>
</dbReference>
<dbReference type="GO" id="GO:0005524">
    <property type="term" value="F:ATP binding"/>
    <property type="evidence" value="ECO:0007669"/>
    <property type="project" value="UniProtKB-KW"/>
</dbReference>
<sequence>MTTKPGDKQGMDPHGGPRASFPREAGDGGHPCDLAAAIFEAQSRFLDASEPDESLRGLLTSVVRATGSSGGLLVHIRETDSGAELESIRAGNEDAPDGSPQPPTGHSELQFADLQTLVGGWIGAGDPFVVDPDSEGFFVERVRELLGFRDEYVGIPLHTGGRLFGALTLWDRSGGYSPVVLRALVPALDTVTLLLRLVAAEESCHQAQVRLRDVTTETRSGTTNDDGPAEIRTDTIGTSGSGSATPATSAAGEAVNATDAYGILQQIVDALPQRVFWKDEEGHYLGTNEAFRKDCGLDPLGLTDYDMPWTTEQADFFRSCDRRVMASGEAEVDIIEPILTDDGQTRILSTGKIPLHDAEGRIYGVLGTYLDITAIKENEVELERARDAAEAATRAKSEFLATMSHEIRTPLNGVLGYLDLVLDSVLEGEQREMVETARSSGIALLHIINDILDFSKLEAGKFVLENVPFDVRAVSADVVELLALNAQGQGVELFLVWEDDAPRMLEGDANRLRQILVNLIGNAVKFSSDSPVTIAVDVPEPGFMRFRIVDAGVGIPREKQASIFERFTQVDASPARRFGGTGLGLAISKRLVEAMGGEIGVESEPGQGTTFWFRLPINGDWEPEATPDITARGLVVTPSPSLGRSLCIEALHVGMECSVVSSLSGVQPAITSKDGDAPALPLELVLVDSLLIRGSGRDEMALLRSAVGTEPRYILLTPRRARRDLVRHQEAGWDDFLIKPFLRQQQLAVVLGMERSECAGCPDGSSQQPPAAMRRRSVHALLVEDNAVNRRLAQHILQRSNCTVEVAENGREAVDLFRSSTYDVIFMDCQMPEMDGFAASEEIRAVEMRRKTLRRTPIVALTANALTGDRERCFLSGMNDYISKPFVRSDIERVLDRFFLTADGSGGDEPTEAASGES</sequence>
<keyword evidence="8" id="KW-0902">Two-component regulatory system</keyword>
<dbReference type="EMBL" id="JAGQHS010000041">
    <property type="protein sequence ID" value="MCA9756078.1"/>
    <property type="molecule type" value="Genomic_DNA"/>
</dbReference>
<dbReference type="PROSITE" id="PS50109">
    <property type="entry name" value="HIS_KIN"/>
    <property type="match status" value="1"/>
</dbReference>
<evidence type="ECO:0000259" key="15">
    <source>
        <dbReference type="PROSITE" id="PS50113"/>
    </source>
</evidence>
<dbReference type="Proteomes" id="UP000739538">
    <property type="component" value="Unassembled WGS sequence"/>
</dbReference>
<dbReference type="Gene3D" id="1.10.287.130">
    <property type="match status" value="1"/>
</dbReference>
<evidence type="ECO:0000313" key="17">
    <source>
        <dbReference type="Proteomes" id="UP000739538"/>
    </source>
</evidence>
<evidence type="ECO:0000259" key="14">
    <source>
        <dbReference type="PROSITE" id="PS50110"/>
    </source>
</evidence>
<dbReference type="InterPro" id="IPR000014">
    <property type="entry name" value="PAS"/>
</dbReference>
<evidence type="ECO:0000313" key="16">
    <source>
        <dbReference type="EMBL" id="MCA9756078.1"/>
    </source>
</evidence>
<name>A0A956NDX8_UNCEI</name>
<dbReference type="PRINTS" id="PR00344">
    <property type="entry name" value="BCTRLSENSOR"/>
</dbReference>
<protein>
    <recommendedName>
        <fullName evidence="10">Sensory/regulatory protein RpfC</fullName>
        <ecNumber evidence="2">2.7.13.3</ecNumber>
    </recommendedName>
</protein>
<evidence type="ECO:0000256" key="8">
    <source>
        <dbReference type="ARBA" id="ARBA00023012"/>
    </source>
</evidence>
<reference evidence="16" key="2">
    <citation type="journal article" date="2021" name="Microbiome">
        <title>Successional dynamics and alternative stable states in a saline activated sludge microbial community over 9 years.</title>
        <authorList>
            <person name="Wang Y."/>
            <person name="Ye J."/>
            <person name="Ju F."/>
            <person name="Liu L."/>
            <person name="Boyd J.A."/>
            <person name="Deng Y."/>
            <person name="Parks D.H."/>
            <person name="Jiang X."/>
            <person name="Yin X."/>
            <person name="Woodcroft B.J."/>
            <person name="Tyson G.W."/>
            <person name="Hugenholtz P."/>
            <person name="Polz M.F."/>
            <person name="Zhang T."/>
        </authorList>
    </citation>
    <scope>NUCLEOTIDE SEQUENCE</scope>
    <source>
        <strain evidence="16">HKST-UBA02</strain>
    </source>
</reference>
<evidence type="ECO:0000259" key="13">
    <source>
        <dbReference type="PROSITE" id="PS50109"/>
    </source>
</evidence>
<dbReference type="Pfam" id="PF00512">
    <property type="entry name" value="HisKA"/>
    <property type="match status" value="1"/>
</dbReference>
<keyword evidence="4" id="KW-0808">Transferase</keyword>
<evidence type="ECO:0000256" key="10">
    <source>
        <dbReference type="ARBA" id="ARBA00068150"/>
    </source>
</evidence>
<feature type="region of interest" description="Disordered" evidence="12">
    <location>
        <begin position="1"/>
        <end position="32"/>
    </location>
</feature>
<feature type="domain" description="Histidine kinase" evidence="13">
    <location>
        <begin position="402"/>
        <end position="619"/>
    </location>
</feature>
<keyword evidence="5" id="KW-0547">Nucleotide-binding</keyword>
<feature type="modified residue" description="4-aspartylphosphate" evidence="11">
    <location>
        <position position="828"/>
    </location>
</feature>
<dbReference type="SUPFAM" id="SSF47384">
    <property type="entry name" value="Homodimeric domain of signal transducing histidine kinase"/>
    <property type="match status" value="1"/>
</dbReference>
<dbReference type="PROSITE" id="PS50113">
    <property type="entry name" value="PAC"/>
    <property type="match status" value="1"/>
</dbReference>
<dbReference type="InterPro" id="IPR004358">
    <property type="entry name" value="Sig_transdc_His_kin-like_C"/>
</dbReference>
<evidence type="ECO:0000256" key="6">
    <source>
        <dbReference type="ARBA" id="ARBA00022777"/>
    </source>
</evidence>
<evidence type="ECO:0000256" key="11">
    <source>
        <dbReference type="PROSITE-ProRule" id="PRU00169"/>
    </source>
</evidence>
<feature type="domain" description="Response regulatory" evidence="14">
    <location>
        <begin position="632"/>
        <end position="754"/>
    </location>
</feature>
<comment type="subunit">
    <text evidence="9">At low DSF concentrations, interacts with RpfF.</text>
</comment>
<reference evidence="16" key="1">
    <citation type="submission" date="2020-04" db="EMBL/GenBank/DDBJ databases">
        <authorList>
            <person name="Zhang T."/>
        </authorList>
    </citation>
    <scope>NUCLEOTIDE SEQUENCE</scope>
    <source>
        <strain evidence="16">HKST-UBA02</strain>
    </source>
</reference>
<dbReference type="InterPro" id="IPR035965">
    <property type="entry name" value="PAS-like_dom_sf"/>
</dbReference>
<dbReference type="InterPro" id="IPR003661">
    <property type="entry name" value="HisK_dim/P_dom"/>
</dbReference>
<evidence type="ECO:0000256" key="3">
    <source>
        <dbReference type="ARBA" id="ARBA00022553"/>
    </source>
</evidence>
<evidence type="ECO:0000256" key="9">
    <source>
        <dbReference type="ARBA" id="ARBA00064003"/>
    </source>
</evidence>
<dbReference type="InterPro" id="IPR011006">
    <property type="entry name" value="CheY-like_superfamily"/>
</dbReference>
<dbReference type="Pfam" id="PF00072">
    <property type="entry name" value="Response_reg"/>
    <property type="match status" value="1"/>
</dbReference>
<dbReference type="SUPFAM" id="SSF55874">
    <property type="entry name" value="ATPase domain of HSP90 chaperone/DNA topoisomerase II/histidine kinase"/>
    <property type="match status" value="1"/>
</dbReference>
<dbReference type="InterPro" id="IPR036097">
    <property type="entry name" value="HisK_dim/P_sf"/>
</dbReference>
<comment type="caution">
    <text evidence="16">The sequence shown here is derived from an EMBL/GenBank/DDBJ whole genome shotgun (WGS) entry which is preliminary data.</text>
</comment>
<dbReference type="SMART" id="SM00388">
    <property type="entry name" value="HisKA"/>
    <property type="match status" value="1"/>
</dbReference>
<dbReference type="GO" id="GO:0000155">
    <property type="term" value="F:phosphorelay sensor kinase activity"/>
    <property type="evidence" value="ECO:0007669"/>
    <property type="project" value="InterPro"/>
</dbReference>
<dbReference type="CDD" id="cd17546">
    <property type="entry name" value="REC_hyHK_CKI1_RcsC-like"/>
    <property type="match status" value="1"/>
</dbReference>
<evidence type="ECO:0000256" key="12">
    <source>
        <dbReference type="SAM" id="MobiDB-lite"/>
    </source>
</evidence>
<feature type="compositionally biased region" description="Basic and acidic residues" evidence="12">
    <location>
        <begin position="1"/>
        <end position="11"/>
    </location>
</feature>
<feature type="domain" description="PAC" evidence="15">
    <location>
        <begin position="328"/>
        <end position="384"/>
    </location>
</feature>
<gene>
    <name evidence="16" type="ORF">KDA27_09770</name>
</gene>
<dbReference type="Gene3D" id="3.30.450.20">
    <property type="entry name" value="PAS domain"/>
    <property type="match status" value="1"/>
</dbReference>
<keyword evidence="6" id="KW-0418">Kinase</keyword>
<proteinExistence type="predicted"/>
<dbReference type="SMART" id="SM00448">
    <property type="entry name" value="REC"/>
    <property type="match status" value="1"/>
</dbReference>
<evidence type="ECO:0000256" key="2">
    <source>
        <dbReference type="ARBA" id="ARBA00012438"/>
    </source>
</evidence>
<dbReference type="SMART" id="SM00387">
    <property type="entry name" value="HATPase_c"/>
    <property type="match status" value="1"/>
</dbReference>
<dbReference type="CDD" id="cd00082">
    <property type="entry name" value="HisKA"/>
    <property type="match status" value="1"/>
</dbReference>
<dbReference type="Pfam" id="PF08448">
    <property type="entry name" value="PAS_4"/>
    <property type="match status" value="1"/>
</dbReference>
<evidence type="ECO:0000256" key="5">
    <source>
        <dbReference type="ARBA" id="ARBA00022741"/>
    </source>
</evidence>
<keyword evidence="3 11" id="KW-0597">Phosphoprotein</keyword>
<dbReference type="SUPFAM" id="SSF52172">
    <property type="entry name" value="CheY-like"/>
    <property type="match status" value="2"/>
</dbReference>
<dbReference type="Gene3D" id="3.40.50.2300">
    <property type="match status" value="1"/>
</dbReference>
<dbReference type="NCBIfam" id="TIGR00229">
    <property type="entry name" value="sensory_box"/>
    <property type="match status" value="1"/>
</dbReference>
<dbReference type="FunFam" id="3.30.565.10:FF:000010">
    <property type="entry name" value="Sensor histidine kinase RcsC"/>
    <property type="match status" value="1"/>
</dbReference>
<dbReference type="PANTHER" id="PTHR45339">
    <property type="entry name" value="HYBRID SIGNAL TRANSDUCTION HISTIDINE KINASE J"/>
    <property type="match status" value="1"/>
</dbReference>
<evidence type="ECO:0000256" key="4">
    <source>
        <dbReference type="ARBA" id="ARBA00022679"/>
    </source>
</evidence>
<comment type="catalytic activity">
    <reaction evidence="1">
        <text>ATP + protein L-histidine = ADP + protein N-phospho-L-histidine.</text>
        <dbReference type="EC" id="2.7.13.3"/>
    </reaction>
</comment>
<dbReference type="AlphaFoldDB" id="A0A956NDX8"/>
<dbReference type="InterPro" id="IPR013656">
    <property type="entry name" value="PAS_4"/>
</dbReference>
<dbReference type="Gene3D" id="3.30.565.10">
    <property type="entry name" value="Histidine kinase-like ATPase, C-terminal domain"/>
    <property type="match status" value="1"/>
</dbReference>
<feature type="domain" description="Response regulatory" evidence="14">
    <location>
        <begin position="779"/>
        <end position="899"/>
    </location>
</feature>
<dbReference type="FunFam" id="1.10.287.130:FF:000002">
    <property type="entry name" value="Two-component osmosensing histidine kinase"/>
    <property type="match status" value="1"/>
</dbReference>
<dbReference type="SUPFAM" id="SSF55785">
    <property type="entry name" value="PYP-like sensor domain (PAS domain)"/>
    <property type="match status" value="1"/>
</dbReference>
<dbReference type="InterPro" id="IPR036890">
    <property type="entry name" value="HATPase_C_sf"/>
</dbReference>
<dbReference type="InterPro" id="IPR001789">
    <property type="entry name" value="Sig_transdc_resp-reg_receiver"/>
</dbReference>
<dbReference type="CDD" id="cd16922">
    <property type="entry name" value="HATPase_EvgS-ArcB-TorS-like"/>
    <property type="match status" value="1"/>
</dbReference>
<feature type="modified residue" description="4-aspartylphosphate" evidence="11">
    <location>
        <position position="688"/>
    </location>
</feature>
<dbReference type="InterPro" id="IPR005467">
    <property type="entry name" value="His_kinase_dom"/>
</dbReference>
<keyword evidence="7" id="KW-0067">ATP-binding</keyword>
<evidence type="ECO:0000256" key="7">
    <source>
        <dbReference type="ARBA" id="ARBA00022840"/>
    </source>
</evidence>
<dbReference type="InterPro" id="IPR003594">
    <property type="entry name" value="HATPase_dom"/>
</dbReference>
<organism evidence="16 17">
    <name type="scientific">Eiseniibacteriota bacterium</name>
    <dbReference type="NCBI Taxonomy" id="2212470"/>
    <lineage>
        <taxon>Bacteria</taxon>
        <taxon>Candidatus Eiseniibacteriota</taxon>
    </lineage>
</organism>
<feature type="region of interest" description="Disordered" evidence="12">
    <location>
        <begin position="215"/>
        <end position="248"/>
    </location>
</feature>
<dbReference type="Pfam" id="PF02518">
    <property type="entry name" value="HATPase_c"/>
    <property type="match status" value="1"/>
</dbReference>
<dbReference type="PROSITE" id="PS50110">
    <property type="entry name" value="RESPONSE_REGULATORY"/>
    <property type="match status" value="2"/>
</dbReference>
<evidence type="ECO:0000256" key="1">
    <source>
        <dbReference type="ARBA" id="ARBA00000085"/>
    </source>
</evidence>
<dbReference type="EC" id="2.7.13.3" evidence="2"/>
<feature type="compositionally biased region" description="Low complexity" evidence="12">
    <location>
        <begin position="235"/>
        <end position="248"/>
    </location>
</feature>
<dbReference type="PANTHER" id="PTHR45339:SF1">
    <property type="entry name" value="HYBRID SIGNAL TRANSDUCTION HISTIDINE KINASE J"/>
    <property type="match status" value="1"/>
</dbReference>
<accession>A0A956NDX8</accession>